<dbReference type="EMBL" id="SMGK01000006">
    <property type="protein sequence ID" value="TCK70829.1"/>
    <property type="molecule type" value="Genomic_DNA"/>
</dbReference>
<proteinExistence type="predicted"/>
<sequence length="329" mass="37113">MTPLELSSSSPMQERDFIANVPVFINVRDRLGCLLRLLAWLEQAGHRNITLIDNASSYPPLISFLQSTNHRVIRLKKNAGHTSLWQMSELKETLARSWFIYTDPDVVPIEPCPLNMAWSLFELLRAFPAYIKAGPALHLDDLPAHYHLREQVIALENSLYGREILPGVFQADIDTTFALYRPHSPYTLGPAMRVRGDCELRHLPWYVDSSNVDEEERYYREHASQNVTNWNTGGDVKLNHAPVPGGLAARMESDPTGLLNDLRGSKTGKTALAIRAIRHAIRGNFSPLISSTASPTETQNAIMNFLLSDEWRMSFNLLAPMRKLRAALS</sequence>
<protein>
    <recommendedName>
        <fullName evidence="3">Glycosyl transferase family 2</fullName>
    </recommendedName>
</protein>
<name>A0A4R1L3Q2_9BACT</name>
<evidence type="ECO:0000313" key="1">
    <source>
        <dbReference type="EMBL" id="TCK70829.1"/>
    </source>
</evidence>
<dbReference type="AlphaFoldDB" id="A0A4R1L3Q2"/>
<dbReference type="Proteomes" id="UP000295210">
    <property type="component" value="Unassembled WGS sequence"/>
</dbReference>
<organism evidence="1 2">
    <name type="scientific">Acidipila rosea</name>
    <dbReference type="NCBI Taxonomy" id="768535"/>
    <lineage>
        <taxon>Bacteria</taxon>
        <taxon>Pseudomonadati</taxon>
        <taxon>Acidobacteriota</taxon>
        <taxon>Terriglobia</taxon>
        <taxon>Terriglobales</taxon>
        <taxon>Acidobacteriaceae</taxon>
        <taxon>Acidipila</taxon>
    </lineage>
</organism>
<gene>
    <name evidence="1" type="ORF">C7378_3218</name>
</gene>
<evidence type="ECO:0008006" key="3">
    <source>
        <dbReference type="Google" id="ProtNLM"/>
    </source>
</evidence>
<comment type="caution">
    <text evidence="1">The sequence shown here is derived from an EMBL/GenBank/DDBJ whole genome shotgun (WGS) entry which is preliminary data.</text>
</comment>
<evidence type="ECO:0000313" key="2">
    <source>
        <dbReference type="Proteomes" id="UP000295210"/>
    </source>
</evidence>
<accession>A0A4R1L3Q2</accession>
<keyword evidence="2" id="KW-1185">Reference proteome</keyword>
<reference evidence="1 2" key="1">
    <citation type="submission" date="2019-03" db="EMBL/GenBank/DDBJ databases">
        <title>Genomic Encyclopedia of Type Strains, Phase IV (KMG-IV): sequencing the most valuable type-strain genomes for metagenomic binning, comparative biology and taxonomic classification.</title>
        <authorList>
            <person name="Goeker M."/>
        </authorList>
    </citation>
    <scope>NUCLEOTIDE SEQUENCE [LARGE SCALE GENOMIC DNA]</scope>
    <source>
        <strain evidence="1 2">DSM 103428</strain>
    </source>
</reference>